<keyword evidence="3" id="KW-1185">Reference proteome</keyword>
<evidence type="ECO:0000313" key="2">
    <source>
        <dbReference type="EMBL" id="OWP06789.1"/>
    </source>
</evidence>
<keyword evidence="1" id="KW-0732">Signal</keyword>
<comment type="caution">
    <text evidence="2">The sequence shown here is derived from an EMBL/GenBank/DDBJ whole genome shotgun (WGS) entry which is preliminary data.</text>
</comment>
<evidence type="ECO:0000256" key="1">
    <source>
        <dbReference type="SAM" id="SignalP"/>
    </source>
</evidence>
<evidence type="ECO:0000313" key="3">
    <source>
        <dbReference type="Proteomes" id="UP000242519"/>
    </source>
</evidence>
<dbReference type="AlphaFoldDB" id="A0A218ZFE2"/>
<dbReference type="PROSITE" id="PS51257">
    <property type="entry name" value="PROKAR_LIPOPROTEIN"/>
    <property type="match status" value="1"/>
</dbReference>
<dbReference type="Proteomes" id="UP000242519">
    <property type="component" value="Unassembled WGS sequence"/>
</dbReference>
<dbReference type="EMBL" id="MZNU01000034">
    <property type="protein sequence ID" value="OWP06789.1"/>
    <property type="molecule type" value="Genomic_DNA"/>
</dbReference>
<name>A0A218ZFE2_9HELO</name>
<gene>
    <name evidence="2" type="ORF">B2J93_8846</name>
</gene>
<protein>
    <submittedName>
        <fullName evidence="2">Uncharacterized protein</fullName>
    </submittedName>
</protein>
<feature type="chain" id="PRO_5012148985" evidence="1">
    <location>
        <begin position="19"/>
        <end position="96"/>
    </location>
</feature>
<proteinExistence type="predicted"/>
<reference evidence="2 3" key="1">
    <citation type="submission" date="2017-04" db="EMBL/GenBank/DDBJ databases">
        <title>Draft genome sequence of Marssonina coronaria NL1: causal agent of apple blotch.</title>
        <authorList>
            <person name="Cheng Q."/>
        </authorList>
    </citation>
    <scope>NUCLEOTIDE SEQUENCE [LARGE SCALE GENOMIC DNA]</scope>
    <source>
        <strain evidence="2 3">NL1</strain>
    </source>
</reference>
<accession>A0A218ZFE2</accession>
<organism evidence="2 3">
    <name type="scientific">Diplocarpon coronariae</name>
    <dbReference type="NCBI Taxonomy" id="2795749"/>
    <lineage>
        <taxon>Eukaryota</taxon>
        <taxon>Fungi</taxon>
        <taxon>Dikarya</taxon>
        <taxon>Ascomycota</taxon>
        <taxon>Pezizomycotina</taxon>
        <taxon>Leotiomycetes</taxon>
        <taxon>Helotiales</taxon>
        <taxon>Drepanopezizaceae</taxon>
        <taxon>Diplocarpon</taxon>
    </lineage>
</organism>
<sequence length="96" mass="10348">MKSVHALLVLSFSSACLAALSSAVPQPTRVPGTCGAPWDYPPIQKANLLDCFDPAWDEELLRQCKLANWDSTTGTGEVRDPAGNLLYCETKCCMTG</sequence>
<feature type="signal peptide" evidence="1">
    <location>
        <begin position="1"/>
        <end position="18"/>
    </location>
</feature>
<dbReference type="InParanoid" id="A0A218ZFE2"/>